<dbReference type="AlphaFoldDB" id="A0A4S8XHU1"/>
<comment type="caution">
    <text evidence="2">The sequence shown here is derived from an EMBL/GenBank/DDBJ whole genome shotgun (WGS) entry which is preliminary data.</text>
</comment>
<reference evidence="2 3" key="1">
    <citation type="submission" date="2018-10" db="EMBL/GenBank/DDBJ databases">
        <title>Fifty Aureobasidium pullulans genomes reveal a recombining polyextremotolerant generalist.</title>
        <authorList>
            <person name="Gostincar C."/>
            <person name="Turk M."/>
            <person name="Zajc J."/>
            <person name="Gunde-Cimerman N."/>
        </authorList>
    </citation>
    <scope>NUCLEOTIDE SEQUENCE [LARGE SCALE GENOMIC DNA]</scope>
    <source>
        <strain evidence="2 3">EXF-11013</strain>
    </source>
</reference>
<dbReference type="NCBIfam" id="TIGR04312">
    <property type="entry name" value="choice_anch_B"/>
    <property type="match status" value="1"/>
</dbReference>
<dbReference type="PANTHER" id="PTHR38787:SF3">
    <property type="entry name" value="REGULATORY P DOMAIN-CONTAINING PROTEIN"/>
    <property type="match status" value="1"/>
</dbReference>
<name>A0A4S8XHU1_AURPU</name>
<protein>
    <submittedName>
        <fullName evidence="2">Uncharacterized protein</fullName>
    </submittedName>
</protein>
<dbReference type="InterPro" id="IPR027589">
    <property type="entry name" value="Choice_anch_B"/>
</dbReference>
<evidence type="ECO:0000313" key="3">
    <source>
        <dbReference type="Proteomes" id="UP000310687"/>
    </source>
</evidence>
<proteinExistence type="predicted"/>
<dbReference type="PANTHER" id="PTHR38787">
    <property type="entry name" value="REGULATORY P DOMAIN-CONTAINING PROTEIN"/>
    <property type="match status" value="1"/>
</dbReference>
<sequence>MKLSQLALLLLPAWACAYTEADYDTGKVHQMIMDRKHASWDKHRKWGEYNSKKWKSFLKNHKDKDVVRCNSRGLAVVEPGNPAETFRCKNFQIDYYDFKSHADLGSFAGEGSSSWGWVSPNGREFVAIGQADGTAFAEITRDGKLVYLGRLPQQSVFSIWREIRSYKNYMVIGSEARNHGIQFFDMNKLLNINPRYPKNFSITADVTGLFTDLPVGRTHNVVINEELGYAVSVGAQPRNSTCRAGLIFIDIDDITKPVSPGCAGQDGYVHDAECLVYRGPDKRYYGRDICYGYNEDTLTIYDVTDKTGVNSSKIISRTPYVGAAYTHQGAVLNRDWQEYLVLDDELDEEDRTGPAAEQFPVTYIFDIRNLEKPVNTGFYKSKQKAIDHNQYVYDGLVYQSNYAAGLRVYDVSGIPADPTGGNVDEVAYFDIYPEDDNTDGLVDFVGTWSHYAGFPSGYIMINTIERGVFIVKMNKFGKKGHGKWWNKPRK</sequence>
<dbReference type="GO" id="GO:0005576">
    <property type="term" value="C:extracellular region"/>
    <property type="evidence" value="ECO:0007669"/>
    <property type="project" value="TreeGrafter"/>
</dbReference>
<dbReference type="Proteomes" id="UP000310687">
    <property type="component" value="Unassembled WGS sequence"/>
</dbReference>
<gene>
    <name evidence="2" type="ORF">D6D22_07381</name>
</gene>
<feature type="signal peptide" evidence="1">
    <location>
        <begin position="1"/>
        <end position="21"/>
    </location>
</feature>
<evidence type="ECO:0000313" key="2">
    <source>
        <dbReference type="EMBL" id="THW37050.1"/>
    </source>
</evidence>
<dbReference type="EMBL" id="QZAL01000126">
    <property type="protein sequence ID" value="THW37050.1"/>
    <property type="molecule type" value="Genomic_DNA"/>
</dbReference>
<keyword evidence="1" id="KW-0732">Signal</keyword>
<accession>A0A4S8XHU1</accession>
<organism evidence="2 3">
    <name type="scientific">Aureobasidium pullulans</name>
    <name type="common">Black yeast</name>
    <name type="synonym">Pullularia pullulans</name>
    <dbReference type="NCBI Taxonomy" id="5580"/>
    <lineage>
        <taxon>Eukaryota</taxon>
        <taxon>Fungi</taxon>
        <taxon>Dikarya</taxon>
        <taxon>Ascomycota</taxon>
        <taxon>Pezizomycotina</taxon>
        <taxon>Dothideomycetes</taxon>
        <taxon>Dothideomycetidae</taxon>
        <taxon>Dothideales</taxon>
        <taxon>Saccotheciaceae</taxon>
        <taxon>Aureobasidium</taxon>
    </lineage>
</organism>
<evidence type="ECO:0000256" key="1">
    <source>
        <dbReference type="SAM" id="SignalP"/>
    </source>
</evidence>
<feature type="chain" id="PRO_5044089510" evidence="1">
    <location>
        <begin position="22"/>
        <end position="490"/>
    </location>
</feature>